<name>A0A9N8HVM3_9STRA</name>
<dbReference type="EMBL" id="CAICTM010001831">
    <property type="protein sequence ID" value="CAB9526465.1"/>
    <property type="molecule type" value="Genomic_DNA"/>
</dbReference>
<feature type="compositionally biased region" description="Polar residues" evidence="1">
    <location>
        <begin position="26"/>
        <end position="37"/>
    </location>
</feature>
<feature type="compositionally biased region" description="Polar residues" evidence="1">
    <location>
        <begin position="47"/>
        <end position="61"/>
    </location>
</feature>
<evidence type="ECO:0000313" key="3">
    <source>
        <dbReference type="Proteomes" id="UP001153069"/>
    </source>
</evidence>
<protein>
    <submittedName>
        <fullName evidence="2">Uncharacterized protein</fullName>
    </submittedName>
</protein>
<sequence length="98" mass="10514">MVMMIAASKSTTESPAHKKSRCDATPGTNQQHIQQTTHDVDMDPSEGQESNSNDEATTTEDMTGVANLDDKFAAVEEHDKATSAPQARAVMEGPHNSN</sequence>
<proteinExistence type="predicted"/>
<comment type="caution">
    <text evidence="2">The sequence shown here is derived from an EMBL/GenBank/DDBJ whole genome shotgun (WGS) entry which is preliminary data.</text>
</comment>
<feature type="compositionally biased region" description="Basic and acidic residues" evidence="1">
    <location>
        <begin position="68"/>
        <end position="81"/>
    </location>
</feature>
<evidence type="ECO:0000256" key="1">
    <source>
        <dbReference type="SAM" id="MobiDB-lite"/>
    </source>
</evidence>
<gene>
    <name evidence="2" type="ORF">SEMRO_1833_G300480.1</name>
</gene>
<evidence type="ECO:0000313" key="2">
    <source>
        <dbReference type="EMBL" id="CAB9526465.1"/>
    </source>
</evidence>
<reference evidence="2" key="1">
    <citation type="submission" date="2020-06" db="EMBL/GenBank/DDBJ databases">
        <authorList>
            <consortium name="Plant Systems Biology data submission"/>
        </authorList>
    </citation>
    <scope>NUCLEOTIDE SEQUENCE</scope>
    <source>
        <strain evidence="2">D6</strain>
    </source>
</reference>
<dbReference type="AlphaFoldDB" id="A0A9N8HVM3"/>
<feature type="region of interest" description="Disordered" evidence="1">
    <location>
        <begin position="1"/>
        <end position="98"/>
    </location>
</feature>
<dbReference type="Proteomes" id="UP001153069">
    <property type="component" value="Unassembled WGS sequence"/>
</dbReference>
<keyword evidence="3" id="KW-1185">Reference proteome</keyword>
<accession>A0A9N8HVM3</accession>
<organism evidence="2 3">
    <name type="scientific">Seminavis robusta</name>
    <dbReference type="NCBI Taxonomy" id="568900"/>
    <lineage>
        <taxon>Eukaryota</taxon>
        <taxon>Sar</taxon>
        <taxon>Stramenopiles</taxon>
        <taxon>Ochrophyta</taxon>
        <taxon>Bacillariophyta</taxon>
        <taxon>Bacillariophyceae</taxon>
        <taxon>Bacillariophycidae</taxon>
        <taxon>Naviculales</taxon>
        <taxon>Naviculaceae</taxon>
        <taxon>Seminavis</taxon>
    </lineage>
</organism>